<evidence type="ECO:0000256" key="7">
    <source>
        <dbReference type="ARBA" id="ARBA00022692"/>
    </source>
</evidence>
<protein>
    <recommendedName>
        <fullName evidence="12">Sugar transporter SWEET</fullName>
    </recommendedName>
</protein>
<evidence type="ECO:0000256" key="8">
    <source>
        <dbReference type="ARBA" id="ARBA00022737"/>
    </source>
</evidence>
<name>A0A3M7PW45_BRAPC</name>
<evidence type="ECO:0000256" key="10">
    <source>
        <dbReference type="ARBA" id="ARBA00023034"/>
    </source>
</evidence>
<dbReference type="AlphaFoldDB" id="A0A3M7PW45"/>
<keyword evidence="8" id="KW-0677">Repeat</keyword>
<keyword evidence="10" id="KW-0333">Golgi apparatus</keyword>
<feature type="transmembrane region" description="Helical" evidence="12">
    <location>
        <begin position="44"/>
        <end position="61"/>
    </location>
</feature>
<evidence type="ECO:0000313" key="13">
    <source>
        <dbReference type="EMBL" id="RNA02918.1"/>
    </source>
</evidence>
<keyword evidence="6 12" id="KW-0762">Sugar transport</keyword>
<dbReference type="InterPro" id="IPR004316">
    <property type="entry name" value="SWEET_rpt"/>
</dbReference>
<feature type="transmembrane region" description="Helical" evidence="12">
    <location>
        <begin position="126"/>
        <end position="145"/>
    </location>
</feature>
<sequence length="223" mass="24751">MIDIVFSVGNLAIVCTLFLFLSGSQSCLKIIKSKSVGDISSMPFLTAFINCVIVFLYGVLIKNYQIIIINAIGLNIEIVYIIIFLFYAPNKKKIVHQTIFLMILILTIGFYSFIYEPNSKISSKYVGFMGSISSIIMFGSPLASLKNVMMSKSTESLSFCLCVANLSCSLLWSIYGILLKDKFIYIPNIVGSLLSFAQVSLFAKFPAQSVNTRSKLKTDDSEL</sequence>
<accession>A0A3M7PW45</accession>
<evidence type="ECO:0000256" key="1">
    <source>
        <dbReference type="ARBA" id="ARBA00004651"/>
    </source>
</evidence>
<comment type="caution">
    <text evidence="13">The sequence shown here is derived from an EMBL/GenBank/DDBJ whole genome shotgun (WGS) entry which is preliminary data.</text>
</comment>
<dbReference type="GO" id="GO:0051119">
    <property type="term" value="F:sugar transmembrane transporter activity"/>
    <property type="evidence" value="ECO:0007669"/>
    <property type="project" value="InterPro"/>
</dbReference>
<dbReference type="FunFam" id="1.20.1280.290:FF:000010">
    <property type="entry name" value="Sugar transporter SWEET"/>
    <property type="match status" value="1"/>
</dbReference>
<evidence type="ECO:0000256" key="12">
    <source>
        <dbReference type="RuleBase" id="RU910715"/>
    </source>
</evidence>
<comment type="function">
    <text evidence="12">Mediates sugar transport across membranes.</text>
</comment>
<evidence type="ECO:0000313" key="14">
    <source>
        <dbReference type="Proteomes" id="UP000276133"/>
    </source>
</evidence>
<dbReference type="Pfam" id="PF03083">
    <property type="entry name" value="MtN3_slv"/>
    <property type="match status" value="2"/>
</dbReference>
<keyword evidence="11 12" id="KW-0472">Membrane</keyword>
<evidence type="ECO:0000256" key="2">
    <source>
        <dbReference type="ARBA" id="ARBA00004653"/>
    </source>
</evidence>
<feature type="transmembrane region" description="Helical" evidence="12">
    <location>
        <begin position="184"/>
        <end position="207"/>
    </location>
</feature>
<dbReference type="STRING" id="10195.A0A3M7PW45"/>
<evidence type="ECO:0000256" key="6">
    <source>
        <dbReference type="ARBA" id="ARBA00022597"/>
    </source>
</evidence>
<organism evidence="13 14">
    <name type="scientific">Brachionus plicatilis</name>
    <name type="common">Marine rotifer</name>
    <name type="synonym">Brachionus muelleri</name>
    <dbReference type="NCBI Taxonomy" id="10195"/>
    <lineage>
        <taxon>Eukaryota</taxon>
        <taxon>Metazoa</taxon>
        <taxon>Spiralia</taxon>
        <taxon>Gnathifera</taxon>
        <taxon>Rotifera</taxon>
        <taxon>Eurotatoria</taxon>
        <taxon>Monogononta</taxon>
        <taxon>Pseudotrocha</taxon>
        <taxon>Ploima</taxon>
        <taxon>Brachionidae</taxon>
        <taxon>Brachionus</taxon>
    </lineage>
</organism>
<comment type="similarity">
    <text evidence="3 12">Belongs to the SWEET sugar transporter family.</text>
</comment>
<dbReference type="InterPro" id="IPR047664">
    <property type="entry name" value="SWEET"/>
</dbReference>
<proteinExistence type="inferred from homology"/>
<dbReference type="PANTHER" id="PTHR10791:SF30">
    <property type="entry name" value="SUGAR TRANSPORTER SWEET1"/>
    <property type="match status" value="1"/>
</dbReference>
<feature type="transmembrane region" description="Helical" evidence="12">
    <location>
        <begin position="6"/>
        <end position="23"/>
    </location>
</feature>
<dbReference type="FunFam" id="1.20.1280.290:FF:000004">
    <property type="entry name" value="Sugar transporter SWEET"/>
    <property type="match status" value="1"/>
</dbReference>
<dbReference type="EMBL" id="REGN01008713">
    <property type="protein sequence ID" value="RNA02918.1"/>
    <property type="molecule type" value="Genomic_DNA"/>
</dbReference>
<reference evidence="13 14" key="1">
    <citation type="journal article" date="2018" name="Sci. Rep.">
        <title>Genomic signatures of local adaptation to the degree of environmental predictability in rotifers.</title>
        <authorList>
            <person name="Franch-Gras L."/>
            <person name="Hahn C."/>
            <person name="Garcia-Roger E.M."/>
            <person name="Carmona M.J."/>
            <person name="Serra M."/>
            <person name="Gomez A."/>
        </authorList>
    </citation>
    <scope>NUCLEOTIDE SEQUENCE [LARGE SCALE GENOMIC DNA]</scope>
    <source>
        <strain evidence="13">HYR1</strain>
    </source>
</reference>
<gene>
    <name evidence="13" type="ORF">BpHYR1_020799</name>
</gene>
<keyword evidence="9 12" id="KW-1133">Transmembrane helix</keyword>
<feature type="transmembrane region" description="Helical" evidence="12">
    <location>
        <begin position="157"/>
        <end position="178"/>
    </location>
</feature>
<dbReference type="GO" id="GO:0000139">
    <property type="term" value="C:Golgi membrane"/>
    <property type="evidence" value="ECO:0007669"/>
    <property type="project" value="UniProtKB-SubCell"/>
</dbReference>
<dbReference type="PANTHER" id="PTHR10791">
    <property type="entry name" value="RAG1-ACTIVATING PROTEIN 1"/>
    <property type="match status" value="1"/>
</dbReference>
<keyword evidence="7 12" id="KW-0812">Transmembrane</keyword>
<evidence type="ECO:0000256" key="5">
    <source>
        <dbReference type="ARBA" id="ARBA00022475"/>
    </source>
</evidence>
<dbReference type="Proteomes" id="UP000276133">
    <property type="component" value="Unassembled WGS sequence"/>
</dbReference>
<dbReference type="GO" id="GO:0005886">
    <property type="term" value="C:plasma membrane"/>
    <property type="evidence" value="ECO:0007669"/>
    <property type="project" value="UniProtKB-SubCell"/>
</dbReference>
<feature type="transmembrane region" description="Helical" evidence="12">
    <location>
        <begin position="94"/>
        <end position="114"/>
    </location>
</feature>
<comment type="subcellular location">
    <subcellularLocation>
        <location evidence="1 12">Cell membrane</location>
        <topology evidence="1 12">Multi-pass membrane protein</topology>
    </subcellularLocation>
    <subcellularLocation>
        <location evidence="2">Golgi apparatus membrane</location>
        <topology evidence="2">Multi-pass membrane protein</topology>
    </subcellularLocation>
</comment>
<keyword evidence="4 12" id="KW-0813">Transport</keyword>
<dbReference type="OrthoDB" id="409725at2759"/>
<feature type="transmembrane region" description="Helical" evidence="12">
    <location>
        <begin position="67"/>
        <end position="87"/>
    </location>
</feature>
<keyword evidence="14" id="KW-1185">Reference proteome</keyword>
<evidence type="ECO:0000256" key="9">
    <source>
        <dbReference type="ARBA" id="ARBA00022989"/>
    </source>
</evidence>
<keyword evidence="5" id="KW-1003">Cell membrane</keyword>
<dbReference type="Gene3D" id="1.20.1280.290">
    <property type="match status" value="2"/>
</dbReference>
<evidence type="ECO:0000256" key="3">
    <source>
        <dbReference type="ARBA" id="ARBA00007809"/>
    </source>
</evidence>
<evidence type="ECO:0000256" key="4">
    <source>
        <dbReference type="ARBA" id="ARBA00022448"/>
    </source>
</evidence>
<evidence type="ECO:0000256" key="11">
    <source>
        <dbReference type="ARBA" id="ARBA00023136"/>
    </source>
</evidence>